<dbReference type="Proteomes" id="UP001596317">
    <property type="component" value="Unassembled WGS sequence"/>
</dbReference>
<gene>
    <name evidence="2" type="ORF">ACFP90_02910</name>
</gene>
<feature type="signal peptide" evidence="1">
    <location>
        <begin position="1"/>
        <end position="16"/>
    </location>
</feature>
<evidence type="ECO:0000313" key="2">
    <source>
        <dbReference type="EMBL" id="MFC6659440.1"/>
    </source>
</evidence>
<dbReference type="EMBL" id="JBHSWB010000001">
    <property type="protein sequence ID" value="MFC6659440.1"/>
    <property type="molecule type" value="Genomic_DNA"/>
</dbReference>
<dbReference type="RefSeq" id="WP_224604274.1">
    <property type="nucleotide sequence ID" value="NZ_JAIQXV010000001.1"/>
</dbReference>
<evidence type="ECO:0000313" key="3">
    <source>
        <dbReference type="Proteomes" id="UP001596317"/>
    </source>
</evidence>
<evidence type="ECO:0000256" key="1">
    <source>
        <dbReference type="SAM" id="SignalP"/>
    </source>
</evidence>
<feature type="chain" id="PRO_5046281643" description="Lipoprotein" evidence="1">
    <location>
        <begin position="17"/>
        <end position="201"/>
    </location>
</feature>
<evidence type="ECO:0008006" key="4">
    <source>
        <dbReference type="Google" id="ProtNLM"/>
    </source>
</evidence>
<proteinExistence type="predicted"/>
<comment type="caution">
    <text evidence="2">The sequence shown here is derived from an EMBL/GenBank/DDBJ whole genome shotgun (WGS) entry which is preliminary data.</text>
</comment>
<sequence>MKRLALIALGSMTTLAACGSAGIAPDGSGSGVIRAVKTEYATSLGTAGQPARHVGCDQITNPTTNTTSTATQVVVEFEAAGEIQSIRVELKGGTDSQYDSFFVQDIPAGQLKTRPDGSYLAIFNANSATGRFLPSSIVVEPKPEERNTKLVTTTGAAVGNFYADLTIRTKTSSFPLTSKNVARIPVYRQCTLASTAQPLSQ</sequence>
<organism evidence="2 3">
    <name type="scientific">Deinococcus multiflagellatus</name>
    <dbReference type="NCBI Taxonomy" id="1656887"/>
    <lineage>
        <taxon>Bacteria</taxon>
        <taxon>Thermotogati</taxon>
        <taxon>Deinococcota</taxon>
        <taxon>Deinococci</taxon>
        <taxon>Deinococcales</taxon>
        <taxon>Deinococcaceae</taxon>
        <taxon>Deinococcus</taxon>
    </lineage>
</organism>
<reference evidence="3" key="1">
    <citation type="journal article" date="2019" name="Int. J. Syst. Evol. Microbiol.">
        <title>The Global Catalogue of Microorganisms (GCM) 10K type strain sequencing project: providing services to taxonomists for standard genome sequencing and annotation.</title>
        <authorList>
            <consortium name="The Broad Institute Genomics Platform"/>
            <consortium name="The Broad Institute Genome Sequencing Center for Infectious Disease"/>
            <person name="Wu L."/>
            <person name="Ma J."/>
        </authorList>
    </citation>
    <scope>NUCLEOTIDE SEQUENCE [LARGE SCALE GENOMIC DNA]</scope>
    <source>
        <strain evidence="3">CCUG 63830</strain>
    </source>
</reference>
<protein>
    <recommendedName>
        <fullName evidence="4">Lipoprotein</fullName>
    </recommendedName>
</protein>
<keyword evidence="3" id="KW-1185">Reference proteome</keyword>
<accession>A0ABW1ZHB1</accession>
<dbReference type="PROSITE" id="PS51257">
    <property type="entry name" value="PROKAR_LIPOPROTEIN"/>
    <property type="match status" value="1"/>
</dbReference>
<name>A0ABW1ZHB1_9DEIO</name>
<keyword evidence="1" id="KW-0732">Signal</keyword>